<evidence type="ECO:0000256" key="4">
    <source>
        <dbReference type="ARBA" id="ARBA00022840"/>
    </source>
</evidence>
<evidence type="ECO:0000256" key="1">
    <source>
        <dbReference type="ARBA" id="ARBA00004245"/>
    </source>
</evidence>
<dbReference type="GO" id="GO:0005856">
    <property type="term" value="C:cytoskeleton"/>
    <property type="evidence" value="ECO:0007669"/>
    <property type="project" value="UniProtKB-SubCell"/>
</dbReference>
<dbReference type="OrthoDB" id="5132116at2759"/>
<reference evidence="7 8" key="1">
    <citation type="submission" date="2020-04" db="EMBL/GenBank/DDBJ databases">
        <authorList>
            <person name="Wallbank WR R."/>
            <person name="Pardo Diaz C."/>
            <person name="Kozak K."/>
            <person name="Martin S."/>
            <person name="Jiggins C."/>
            <person name="Moest M."/>
            <person name="Warren A I."/>
            <person name="Byers J.R.P. K."/>
            <person name="Montejo-Kovacevich G."/>
            <person name="Yen C E."/>
        </authorList>
    </citation>
    <scope>NUCLEOTIDE SEQUENCE [LARGE SCALE GENOMIC DNA]</scope>
</reference>
<keyword evidence="5" id="KW-0206">Cytoskeleton</keyword>
<evidence type="ECO:0000313" key="8">
    <source>
        <dbReference type="Proteomes" id="UP000494106"/>
    </source>
</evidence>
<dbReference type="PANTHER" id="PTHR11937">
    <property type="entry name" value="ACTIN"/>
    <property type="match status" value="1"/>
</dbReference>
<dbReference type="SMART" id="SM00268">
    <property type="entry name" value="ACTIN"/>
    <property type="match status" value="1"/>
</dbReference>
<evidence type="ECO:0000256" key="2">
    <source>
        <dbReference type="ARBA" id="ARBA00022490"/>
    </source>
</evidence>
<evidence type="ECO:0000313" key="7">
    <source>
        <dbReference type="EMBL" id="CAB3226317.1"/>
    </source>
</evidence>
<gene>
    <name evidence="7" type="ORF">APLA_LOCUS2800</name>
</gene>
<dbReference type="PRINTS" id="PR00190">
    <property type="entry name" value="ACTIN"/>
</dbReference>
<dbReference type="Gene3D" id="3.30.420.40">
    <property type="match status" value="2"/>
</dbReference>
<dbReference type="InterPro" id="IPR043129">
    <property type="entry name" value="ATPase_NBD"/>
</dbReference>
<evidence type="ECO:0000256" key="5">
    <source>
        <dbReference type="ARBA" id="ARBA00023212"/>
    </source>
</evidence>
<name>A0A8S0Z2A4_ARCPL</name>
<dbReference type="AlphaFoldDB" id="A0A8S0Z2A4"/>
<keyword evidence="2" id="KW-0963">Cytoplasm</keyword>
<dbReference type="FunFam" id="3.30.420.40:FF:000148">
    <property type="entry name" value="Actin, alpha skeletal muscle"/>
    <property type="match status" value="1"/>
</dbReference>
<comment type="similarity">
    <text evidence="6">Belongs to the actin family.</text>
</comment>
<dbReference type="Gene3D" id="3.90.640.10">
    <property type="entry name" value="Actin, Chain A, domain 4"/>
    <property type="match status" value="1"/>
</dbReference>
<dbReference type="InterPro" id="IPR004000">
    <property type="entry name" value="Actin"/>
</dbReference>
<evidence type="ECO:0008006" key="9">
    <source>
        <dbReference type="Google" id="ProtNLM"/>
    </source>
</evidence>
<accession>A0A8S0Z2A4</accession>
<dbReference type="SUPFAM" id="SSF53067">
    <property type="entry name" value="Actin-like ATPase domain"/>
    <property type="match status" value="2"/>
</dbReference>
<dbReference type="Proteomes" id="UP000494106">
    <property type="component" value="Unassembled WGS sequence"/>
</dbReference>
<keyword evidence="3" id="KW-0547">Nucleotide-binding</keyword>
<dbReference type="EMBL" id="CADEBC010000208">
    <property type="protein sequence ID" value="CAB3226317.1"/>
    <property type="molecule type" value="Genomic_DNA"/>
</dbReference>
<dbReference type="GO" id="GO:0005524">
    <property type="term" value="F:ATP binding"/>
    <property type="evidence" value="ECO:0007669"/>
    <property type="project" value="UniProtKB-KW"/>
</dbReference>
<comment type="caution">
    <text evidence="7">The sequence shown here is derived from an EMBL/GenBank/DDBJ whole genome shotgun (WGS) entry which is preliminary data.</text>
</comment>
<evidence type="ECO:0000256" key="6">
    <source>
        <dbReference type="RuleBase" id="RU000487"/>
    </source>
</evidence>
<protein>
    <recommendedName>
        <fullName evidence="9">Actin</fullName>
    </recommendedName>
</protein>
<keyword evidence="4" id="KW-0067">ATP-binding</keyword>
<comment type="subcellular location">
    <subcellularLocation>
        <location evidence="1">Cytoplasm</location>
        <location evidence="1">Cytoskeleton</location>
    </subcellularLocation>
</comment>
<keyword evidence="8" id="KW-1185">Reference proteome</keyword>
<organism evidence="7 8">
    <name type="scientific">Arctia plantaginis</name>
    <name type="common">Wood tiger moth</name>
    <name type="synonym">Phalaena plantaginis</name>
    <dbReference type="NCBI Taxonomy" id="874455"/>
    <lineage>
        <taxon>Eukaryota</taxon>
        <taxon>Metazoa</taxon>
        <taxon>Ecdysozoa</taxon>
        <taxon>Arthropoda</taxon>
        <taxon>Hexapoda</taxon>
        <taxon>Insecta</taxon>
        <taxon>Pterygota</taxon>
        <taxon>Neoptera</taxon>
        <taxon>Endopterygota</taxon>
        <taxon>Lepidoptera</taxon>
        <taxon>Glossata</taxon>
        <taxon>Ditrysia</taxon>
        <taxon>Noctuoidea</taxon>
        <taxon>Erebidae</taxon>
        <taxon>Arctiinae</taxon>
        <taxon>Arctia</taxon>
    </lineage>
</organism>
<dbReference type="Pfam" id="PF00022">
    <property type="entry name" value="Actin"/>
    <property type="match status" value="2"/>
</dbReference>
<proteinExistence type="inferred from homology"/>
<evidence type="ECO:0000256" key="3">
    <source>
        <dbReference type="ARBA" id="ARBA00022741"/>
    </source>
</evidence>
<sequence length="366" mass="41064">MTFSGPEIVIEHGSYCCKAGFACDNHPVSIFRTVVGRPKNIQGFYGKSPYDVYIGEDALAHDDYNILSPIVKGKIVHWDNMERIWHHIFYKELKVAPEERAVIVAIDPRTTMAEKYKFCEIFFETLNVPALCVQPQSIMSLYGSGYTTGISVDLGYDLTEINPAYEGGLMTYARLETYFSGGELSDYINKSLLRRGIDLGEKRHIILEDIKRHVLCVSPTPSLVCPMVKYKLPSGQVIDLGNELHCAAELIFHPESIENANSEILPLPEAVVLSASKCDEDLQDELYGAVVVTGGLSAIPGLRQRLAYELEQIVNRQVNIPETPEPYTVAWLGAAVYAGMEDSKKVWVLKKQYEEYGEKIVRNKFV</sequence>